<dbReference type="PANTHER" id="PTHR30404">
    <property type="entry name" value="N-ACETYLMURAMOYL-L-ALANINE AMIDASE"/>
    <property type="match status" value="1"/>
</dbReference>
<dbReference type="GO" id="GO:0008745">
    <property type="term" value="F:N-acetylmuramoyl-L-alanine amidase activity"/>
    <property type="evidence" value="ECO:0007669"/>
    <property type="project" value="UniProtKB-EC"/>
</dbReference>
<proteinExistence type="predicted"/>
<reference evidence="5 6" key="1">
    <citation type="submission" date="2022-04" db="EMBL/GenBank/DDBJ databases">
        <authorList>
            <person name="Ye Y.-Q."/>
            <person name="Du Z.-J."/>
        </authorList>
    </citation>
    <scope>NUCLEOTIDE SEQUENCE [LARGE SCALE GENOMIC DNA]</scope>
    <source>
        <strain evidence="5 6">A6E488</strain>
    </source>
</reference>
<dbReference type="GO" id="GO:0009253">
    <property type="term" value="P:peptidoglycan catabolic process"/>
    <property type="evidence" value="ECO:0007669"/>
    <property type="project" value="InterPro"/>
</dbReference>
<keyword evidence="6" id="KW-1185">Reference proteome</keyword>
<dbReference type="InterPro" id="IPR021731">
    <property type="entry name" value="AMIN_dom"/>
</dbReference>
<organism evidence="5 6">
    <name type="scientific">Microbaculum marinisediminis</name>
    <dbReference type="NCBI Taxonomy" id="2931392"/>
    <lineage>
        <taxon>Bacteria</taxon>
        <taxon>Pseudomonadati</taxon>
        <taxon>Pseudomonadota</taxon>
        <taxon>Alphaproteobacteria</taxon>
        <taxon>Hyphomicrobiales</taxon>
        <taxon>Tepidamorphaceae</taxon>
        <taxon>Microbaculum</taxon>
    </lineage>
</organism>
<dbReference type="AlphaFoldDB" id="A0AAW5R3B5"/>
<evidence type="ECO:0000256" key="3">
    <source>
        <dbReference type="ARBA" id="ARBA00022801"/>
    </source>
</evidence>
<dbReference type="GO" id="GO:0030288">
    <property type="term" value="C:outer membrane-bounded periplasmic space"/>
    <property type="evidence" value="ECO:0007669"/>
    <property type="project" value="TreeGrafter"/>
</dbReference>
<dbReference type="Gene3D" id="3.40.630.40">
    <property type="entry name" value="Zn-dependent exopeptidases"/>
    <property type="match status" value="1"/>
</dbReference>
<dbReference type="Pfam" id="PF11741">
    <property type="entry name" value="AMIN"/>
    <property type="match status" value="1"/>
</dbReference>
<evidence type="ECO:0000313" key="6">
    <source>
        <dbReference type="Proteomes" id="UP001320898"/>
    </source>
</evidence>
<feature type="domain" description="MurNAc-LAA" evidence="4">
    <location>
        <begin position="210"/>
        <end position="364"/>
    </location>
</feature>
<dbReference type="CDD" id="cd02696">
    <property type="entry name" value="MurNAc-LAA"/>
    <property type="match status" value="1"/>
</dbReference>
<name>A0AAW5R3B5_9HYPH</name>
<evidence type="ECO:0000256" key="2">
    <source>
        <dbReference type="ARBA" id="ARBA00011901"/>
    </source>
</evidence>
<evidence type="ECO:0000256" key="1">
    <source>
        <dbReference type="ARBA" id="ARBA00001561"/>
    </source>
</evidence>
<dbReference type="Pfam" id="PF01520">
    <property type="entry name" value="Amidase_3"/>
    <property type="match status" value="1"/>
</dbReference>
<dbReference type="Gene3D" id="2.60.40.3500">
    <property type="match status" value="1"/>
</dbReference>
<dbReference type="EMBL" id="JALIDZ010000006">
    <property type="protein sequence ID" value="MCT8973138.1"/>
    <property type="molecule type" value="Genomic_DNA"/>
</dbReference>
<dbReference type="RefSeq" id="WP_261616718.1">
    <property type="nucleotide sequence ID" value="NZ_JALIDZ010000006.1"/>
</dbReference>
<comment type="caution">
    <text evidence="5">The sequence shown here is derived from an EMBL/GenBank/DDBJ whole genome shotgun (WGS) entry which is preliminary data.</text>
</comment>
<dbReference type="EC" id="3.5.1.28" evidence="2"/>
<dbReference type="Proteomes" id="UP001320898">
    <property type="component" value="Unassembled WGS sequence"/>
</dbReference>
<accession>A0AAW5R3B5</accession>
<protein>
    <recommendedName>
        <fullName evidence="2">N-acetylmuramoyl-L-alanine amidase</fullName>
        <ecNumber evidence="2">3.5.1.28</ecNumber>
    </recommendedName>
</protein>
<dbReference type="SUPFAM" id="SSF53187">
    <property type="entry name" value="Zn-dependent exopeptidases"/>
    <property type="match status" value="1"/>
</dbReference>
<sequence>MSSRLAGDEKRTRFVVDVDRNVDFGVFALADPYRIVIDLPETAFQFASGEGAKGRGLVSAYRYGLIGPGKSRIVLDAKGPVKVDKAFVVDAVDDQPVRLVVDLLSTSREDFMAALALQEPRNAAALKTPAVSGHEAVRPGAGHEGRDIVVVIDPGHGGIDPGAKSRKGTLEKDVVLEFSRRLRTALEKSGRFTVKLTRDDDVFIPLGNRVNFAREEKASLLISVHADSVRVGNVSGATVYTLSERASDSVAAALAEQENRSDVIAGVDLTGESDAVADILIDLVQRETKNYAVFFARTLVGELKRNTSVVKNPHRSAGFRVLKAHDVPSVLLELGYLTNPNDEKHLVDAEWQETIADTVSKAVSEYFGERHARAPF</sequence>
<comment type="catalytic activity">
    <reaction evidence="1">
        <text>Hydrolyzes the link between N-acetylmuramoyl residues and L-amino acid residues in certain cell-wall glycopeptides.</text>
        <dbReference type="EC" id="3.5.1.28"/>
    </reaction>
</comment>
<dbReference type="InterPro" id="IPR002508">
    <property type="entry name" value="MurNAc-LAA_cat"/>
</dbReference>
<evidence type="ECO:0000313" key="5">
    <source>
        <dbReference type="EMBL" id="MCT8973138.1"/>
    </source>
</evidence>
<dbReference type="InterPro" id="IPR050695">
    <property type="entry name" value="N-acetylmuramoyl_amidase_3"/>
</dbReference>
<evidence type="ECO:0000259" key="4">
    <source>
        <dbReference type="SMART" id="SM00646"/>
    </source>
</evidence>
<gene>
    <name evidence="5" type="ORF">MUB46_14845</name>
</gene>
<dbReference type="SMART" id="SM00646">
    <property type="entry name" value="Ami_3"/>
    <property type="match status" value="1"/>
</dbReference>
<dbReference type="PANTHER" id="PTHR30404:SF0">
    <property type="entry name" value="N-ACETYLMURAMOYL-L-ALANINE AMIDASE AMIC"/>
    <property type="match status" value="1"/>
</dbReference>
<keyword evidence="3" id="KW-0378">Hydrolase</keyword>